<name>X0TEY6_9ZZZZ</name>
<sequence length="43" mass="5090">MRLIMNDGRLQTIEQVKKFLEGSEVLEFRGLSAEEKYKWMEVG</sequence>
<dbReference type="AlphaFoldDB" id="X0TEY6"/>
<comment type="caution">
    <text evidence="1">The sequence shown here is derived from an EMBL/GenBank/DDBJ whole genome shotgun (WGS) entry which is preliminary data.</text>
</comment>
<feature type="non-terminal residue" evidence="1">
    <location>
        <position position="43"/>
    </location>
</feature>
<evidence type="ECO:0000313" key="1">
    <source>
        <dbReference type="EMBL" id="GAF92108.1"/>
    </source>
</evidence>
<reference evidence="1" key="1">
    <citation type="journal article" date="2014" name="Front. Microbiol.">
        <title>High frequency of phylogenetically diverse reductive dehalogenase-homologous genes in deep subseafloor sedimentary metagenomes.</title>
        <authorList>
            <person name="Kawai M."/>
            <person name="Futagami T."/>
            <person name="Toyoda A."/>
            <person name="Takaki Y."/>
            <person name="Nishi S."/>
            <person name="Hori S."/>
            <person name="Arai W."/>
            <person name="Tsubouchi T."/>
            <person name="Morono Y."/>
            <person name="Uchiyama I."/>
            <person name="Ito T."/>
            <person name="Fujiyama A."/>
            <person name="Inagaki F."/>
            <person name="Takami H."/>
        </authorList>
    </citation>
    <scope>NUCLEOTIDE SEQUENCE</scope>
    <source>
        <strain evidence="1">Expedition CK06-06</strain>
    </source>
</reference>
<accession>X0TEY6</accession>
<dbReference type="EMBL" id="BARS01010308">
    <property type="protein sequence ID" value="GAF92108.1"/>
    <property type="molecule type" value="Genomic_DNA"/>
</dbReference>
<protein>
    <submittedName>
        <fullName evidence="1">Uncharacterized protein</fullName>
    </submittedName>
</protein>
<proteinExistence type="predicted"/>
<gene>
    <name evidence="1" type="ORF">S01H1_19148</name>
</gene>
<organism evidence="1">
    <name type="scientific">marine sediment metagenome</name>
    <dbReference type="NCBI Taxonomy" id="412755"/>
    <lineage>
        <taxon>unclassified sequences</taxon>
        <taxon>metagenomes</taxon>
        <taxon>ecological metagenomes</taxon>
    </lineage>
</organism>